<name>A0A1F7WM98_9BACT</name>
<sequence>MNLYYNKFLIYTLLVAAFVLSFATAFAEGESGALNISFSAGKGRAGVLKTYSYNYPYGFKISRDGSLYLSNTPGDSILQFDFIGRLIKSYTSDKGLFAAAGDVTFDGDGMLYFASLKTMQVVKVDMLSNEMMRFGGYGTAEGELLSIYQIEAAAGKKIFVQDALSGKINAYSPTGSFIKKIDCNVPGFAINSMGQLLYFMYDRFTGYSLMLSDVNEKSFARVFTIGCGAAEGLEFIGADYKGNVYLAAPLGNFDQYGDREIIVYNANGMYLSNYRVKRSQLARQFFVFGDGSLYSAETDATASSPVPTKMSIRKY</sequence>
<dbReference type="Gene3D" id="2.120.10.30">
    <property type="entry name" value="TolB, C-terminal domain"/>
    <property type="match status" value="1"/>
</dbReference>
<dbReference type="Proteomes" id="UP000178735">
    <property type="component" value="Unassembled WGS sequence"/>
</dbReference>
<evidence type="ECO:0000313" key="3">
    <source>
        <dbReference type="Proteomes" id="UP000178735"/>
    </source>
</evidence>
<organism evidence="2 3">
    <name type="scientific">Candidatus Wallbacteria bacterium GWC2_49_35</name>
    <dbReference type="NCBI Taxonomy" id="1817813"/>
    <lineage>
        <taxon>Bacteria</taxon>
        <taxon>Candidatus Walliibacteriota</taxon>
    </lineage>
</organism>
<reference evidence="2 3" key="1">
    <citation type="journal article" date="2016" name="Nat. Commun.">
        <title>Thousands of microbial genomes shed light on interconnected biogeochemical processes in an aquifer system.</title>
        <authorList>
            <person name="Anantharaman K."/>
            <person name="Brown C.T."/>
            <person name="Hug L.A."/>
            <person name="Sharon I."/>
            <person name="Castelle C.J."/>
            <person name="Probst A.J."/>
            <person name="Thomas B.C."/>
            <person name="Singh A."/>
            <person name="Wilkins M.J."/>
            <person name="Karaoz U."/>
            <person name="Brodie E.L."/>
            <person name="Williams K.H."/>
            <person name="Hubbard S.S."/>
            <person name="Banfield J.F."/>
        </authorList>
    </citation>
    <scope>NUCLEOTIDE SEQUENCE [LARGE SCALE GENOMIC DNA]</scope>
</reference>
<dbReference type="InterPro" id="IPR011042">
    <property type="entry name" value="6-blade_b-propeller_TolB-like"/>
</dbReference>
<evidence type="ECO:0000256" key="1">
    <source>
        <dbReference type="SAM" id="SignalP"/>
    </source>
</evidence>
<feature type="chain" id="PRO_5009533501" description="SMP-30/Gluconolactonase/LRE-like region domain-containing protein" evidence="1">
    <location>
        <begin position="28"/>
        <end position="315"/>
    </location>
</feature>
<accession>A0A1F7WM98</accession>
<dbReference type="STRING" id="1817813.A2008_06825"/>
<evidence type="ECO:0000313" key="2">
    <source>
        <dbReference type="EMBL" id="OGM03950.1"/>
    </source>
</evidence>
<dbReference type="AlphaFoldDB" id="A0A1F7WM98"/>
<comment type="caution">
    <text evidence="2">The sequence shown here is derived from an EMBL/GenBank/DDBJ whole genome shotgun (WGS) entry which is preliminary data.</text>
</comment>
<dbReference type="SUPFAM" id="SSF101898">
    <property type="entry name" value="NHL repeat"/>
    <property type="match status" value="1"/>
</dbReference>
<proteinExistence type="predicted"/>
<evidence type="ECO:0008006" key="4">
    <source>
        <dbReference type="Google" id="ProtNLM"/>
    </source>
</evidence>
<protein>
    <recommendedName>
        <fullName evidence="4">SMP-30/Gluconolactonase/LRE-like region domain-containing protein</fullName>
    </recommendedName>
</protein>
<dbReference type="EMBL" id="MGFH01000152">
    <property type="protein sequence ID" value="OGM03950.1"/>
    <property type="molecule type" value="Genomic_DNA"/>
</dbReference>
<feature type="signal peptide" evidence="1">
    <location>
        <begin position="1"/>
        <end position="27"/>
    </location>
</feature>
<gene>
    <name evidence="2" type="ORF">A2008_06825</name>
</gene>
<keyword evidence="1" id="KW-0732">Signal</keyword>